<dbReference type="PANTHER" id="PTHR24223:SF456">
    <property type="entry name" value="MULTIDRUG RESISTANCE-ASSOCIATED PROTEIN LETHAL(2)03659"/>
    <property type="match status" value="1"/>
</dbReference>
<dbReference type="CDD" id="cd03250">
    <property type="entry name" value="ABCC_MRP_domain1"/>
    <property type="match status" value="1"/>
</dbReference>
<accession>V6LQ75</accession>
<dbReference type="SUPFAM" id="SSF52540">
    <property type="entry name" value="P-loop containing nucleoside triphosphate hydrolases"/>
    <property type="match status" value="2"/>
</dbReference>
<dbReference type="EMBL" id="KI546067">
    <property type="protein sequence ID" value="EST46730.1"/>
    <property type="molecule type" value="Genomic_DNA"/>
</dbReference>
<feature type="transmembrane region" description="Helical" evidence="9">
    <location>
        <begin position="1076"/>
        <end position="1096"/>
    </location>
</feature>
<dbReference type="InterPro" id="IPR003593">
    <property type="entry name" value="AAA+_ATPase"/>
</dbReference>
<feature type="domain" description="ABC transmembrane type-1" evidence="11">
    <location>
        <begin position="978"/>
        <end position="1228"/>
    </location>
</feature>
<protein>
    <submittedName>
        <fullName evidence="12 13">Multidrug resistance-associated protein</fullName>
    </submittedName>
</protein>
<evidence type="ECO:0000259" key="10">
    <source>
        <dbReference type="PROSITE" id="PS50893"/>
    </source>
</evidence>
<evidence type="ECO:0000256" key="8">
    <source>
        <dbReference type="ARBA" id="ARBA00023136"/>
    </source>
</evidence>
<comment type="similarity">
    <text evidence="2">Belongs to the ABC transporter superfamily. ABCC family. Conjugate transporter (TC 3.A.1.208) subfamily.</text>
</comment>
<evidence type="ECO:0000256" key="5">
    <source>
        <dbReference type="ARBA" id="ARBA00022741"/>
    </source>
</evidence>
<dbReference type="InterPro" id="IPR050173">
    <property type="entry name" value="ABC_transporter_C-like"/>
</dbReference>
<dbReference type="Pfam" id="PF00005">
    <property type="entry name" value="ABC_tran"/>
    <property type="match status" value="2"/>
</dbReference>
<dbReference type="FunFam" id="3.40.50.300:FF:002452">
    <property type="entry name" value="ABC-type metal ion transporter"/>
    <property type="match status" value="1"/>
</dbReference>
<dbReference type="GO" id="GO:0016887">
    <property type="term" value="F:ATP hydrolysis activity"/>
    <property type="evidence" value="ECO:0007669"/>
    <property type="project" value="InterPro"/>
</dbReference>
<name>V6LQ75_9EUKA</name>
<dbReference type="CDD" id="cd18580">
    <property type="entry name" value="ABC_6TM_ABCC_D2"/>
    <property type="match status" value="1"/>
</dbReference>
<dbReference type="InterPro" id="IPR044726">
    <property type="entry name" value="ABCC_6TM_D2"/>
</dbReference>
<evidence type="ECO:0000313" key="14">
    <source>
        <dbReference type="Proteomes" id="UP000018208"/>
    </source>
</evidence>
<dbReference type="Proteomes" id="UP000018208">
    <property type="component" value="Unassembled WGS sequence"/>
</dbReference>
<dbReference type="Gene3D" id="1.20.1560.10">
    <property type="entry name" value="ABC transporter type 1, transmembrane domain"/>
    <property type="match status" value="2"/>
</dbReference>
<feature type="transmembrane region" description="Helical" evidence="9">
    <location>
        <begin position="77"/>
        <end position="98"/>
    </location>
</feature>
<dbReference type="PANTHER" id="PTHR24223">
    <property type="entry name" value="ATP-BINDING CASSETTE SUB-FAMILY C"/>
    <property type="match status" value="1"/>
</dbReference>
<dbReference type="InterPro" id="IPR003439">
    <property type="entry name" value="ABC_transporter-like_ATP-bd"/>
</dbReference>
<evidence type="ECO:0000256" key="2">
    <source>
        <dbReference type="ARBA" id="ARBA00009726"/>
    </source>
</evidence>
<dbReference type="EMBL" id="AUWU02000007">
    <property type="protein sequence ID" value="KAH0570795.1"/>
    <property type="molecule type" value="Genomic_DNA"/>
</dbReference>
<evidence type="ECO:0000259" key="11">
    <source>
        <dbReference type="PROSITE" id="PS50929"/>
    </source>
</evidence>
<comment type="subcellular location">
    <subcellularLocation>
        <location evidence="1">Membrane</location>
        <topology evidence="1">Multi-pass membrane protein</topology>
    </subcellularLocation>
</comment>
<dbReference type="SUPFAM" id="SSF90123">
    <property type="entry name" value="ABC transporter transmembrane region"/>
    <property type="match status" value="2"/>
</dbReference>
<dbReference type="InterPro" id="IPR036640">
    <property type="entry name" value="ABC1_TM_sf"/>
</dbReference>
<evidence type="ECO:0000256" key="6">
    <source>
        <dbReference type="ARBA" id="ARBA00022840"/>
    </source>
</evidence>
<sequence length="1536" mass="172417">MVDMLTFSWLSPLIKKIKKGQIMQPNDIGELDTAFKPVNTAGQIQKEWNLAIDKYNLNNKKTPGLLQVAIKANKKNFLFLIFIIPFISLCNVMSPLAVQNFTQYLTPTSFTDCDLLLSQTPVYQMIPYLTGLKKVIKQLYPYIILVFFAQYSSVILQGISFSSTIRAALKINSGLLDLLYNKILLLSDQARASSATGNLVNLLYTDTQKISMLIQFFPMIFQMPCDIIAYLIYLGVKIDPIAFVGLCAYLVVIPVMASIMGFVFSSQRKIMNLRDVRVKRATEILNGIKVVKLFALEDIQEKRLRNIRSQEIAMLFKFGLCMGLFMLIAQTTAPLMTCFAFAAMIGLDRFDISTAFTTLFLFQFLSMSIIMLPMVLTAYSDAMISGNRISTFMQLSEPDNGVVSRQDKQGANAIEIVNKPSFSWANKKDLYLPPILDPFFKENTKTVKTISTTLPKLIAKFTQMKSRLLPSIQTQNVLEIDLLELQNDPTAPPLSAAVLDRWCVDFDVTFLSRFENLQQYLPGKLDFERQDCDFDRLRKLYLHIQIINKLISKQNQAAIDDLPDVLHDLEIQIPHGKLYGVCGQVGCGKSSFFSAILGEMRLSSRKRDHVQELIEPPAHLTFAYKCEKQQQKERKMEAIFVKVSGSIAYFSQNPAVFNCTVRENITFGKAFDQQKYDKICEICCLVPDFAIMAAGDATEVGAKGVTLSGGQKARLALARAVYSDSDIYLLDDPLSAVDSHVGFTLWNEVVKGYLVGRGKTVVIASHQTHFFEDCDSIVNIIDGKLAHIGTLDELMAENVVIMGLTDHTKTSAQNVSQTEILEDKAVIHAPKRTEEVSPKDAIIENQADGKLTDDEKQSGNGNVSIQSYIKWLTAGSGMLFACSLFFQMISQALQQYMTILVTAWTQDEYNWSGTKDVTPVCEQVCPNSTCPPNNPVNPLISACNAFFQTDADTQTVFTCLASQSSGLPSFNLKTSPNYLYLYIGLTLLIMLFVYLGNVFFTKFCLDASQNLHNRMLRSILRQRTAFFDTTPQGRIQNRLSKDTDSVDSNILRYMSQGIMTLFMIIGMIITMSILNFPVLILIIPAIIIFLSIFISFRKVSPQLKRIDAILRSPVFSTCGETVDCLISIRSFQRKDDFLQRFRKDAEASLQANWLTLALQRWLTFRLGILCASFAFLVTIVCTLVAPYSMKIASYTGIIVSQSFSITYILLQFVTTLVQVESEMASVERIVEYQDMEEEGVYVTNTKKGWPQKSSKIEVKNLSFRYRSDLDLVVKNINFTIDPGEHIGIVGRTGAGKSSITVALFRLAECEKETQIIIDGVNIREIGLHTARQALTIIPQDPFLFSGTLRQCLCVFSQAEAEGIILDGVERIPDEKLWSVLDSVQMGDFFRQQPGQLNCKIAMNGDNLSAGQKQLVCVARALIKECCLVVLDEATAQVDRENDKLIQITLRDNLKGTAILSIAHRLDTIIDFDRIIVMDKGEIVEMDSPAKLLRQKGVFYEMVEKLGEEMSGKLKNAADLAEKQRQEGVEVRVEIDQ</sequence>
<dbReference type="PROSITE" id="PS50893">
    <property type="entry name" value="ABC_TRANSPORTER_2"/>
    <property type="match status" value="2"/>
</dbReference>
<feature type="transmembrane region" description="Helical" evidence="9">
    <location>
        <begin position="241"/>
        <end position="264"/>
    </location>
</feature>
<keyword evidence="8 9" id="KW-0472">Membrane</keyword>
<evidence type="ECO:0000313" key="13">
    <source>
        <dbReference type="EMBL" id="KAH0570795.1"/>
    </source>
</evidence>
<keyword evidence="7 9" id="KW-1133">Transmembrane helix</keyword>
<feature type="domain" description="ABC transporter" evidence="10">
    <location>
        <begin position="542"/>
        <end position="807"/>
    </location>
</feature>
<dbReference type="GO" id="GO:0016020">
    <property type="term" value="C:membrane"/>
    <property type="evidence" value="ECO:0007669"/>
    <property type="project" value="UniProtKB-SubCell"/>
</dbReference>
<evidence type="ECO:0000256" key="7">
    <source>
        <dbReference type="ARBA" id="ARBA00022989"/>
    </source>
</evidence>
<dbReference type="Pfam" id="PF00664">
    <property type="entry name" value="ABC_membrane"/>
    <property type="match status" value="2"/>
</dbReference>
<dbReference type="GO" id="GO:0140359">
    <property type="term" value="F:ABC-type transporter activity"/>
    <property type="evidence" value="ECO:0007669"/>
    <property type="project" value="InterPro"/>
</dbReference>
<feature type="transmembrane region" description="Helical" evidence="9">
    <location>
        <begin position="1166"/>
        <end position="1185"/>
    </location>
</feature>
<dbReference type="InterPro" id="IPR017871">
    <property type="entry name" value="ABC_transporter-like_CS"/>
</dbReference>
<feature type="transmembrane region" description="Helical" evidence="9">
    <location>
        <begin position="359"/>
        <end position="379"/>
    </location>
</feature>
<gene>
    <name evidence="12" type="ORF">SS50377_13245</name>
    <name evidence="13" type="ORF">SS50377_27085</name>
</gene>
<evidence type="ECO:0000313" key="12">
    <source>
        <dbReference type="EMBL" id="EST46730.1"/>
    </source>
</evidence>
<feature type="domain" description="ABC transmembrane type-1" evidence="11">
    <location>
        <begin position="86"/>
        <end position="381"/>
    </location>
</feature>
<dbReference type="PROSITE" id="PS00211">
    <property type="entry name" value="ABC_TRANSPORTER_1"/>
    <property type="match status" value="2"/>
</dbReference>
<dbReference type="OrthoDB" id="6500128at2759"/>
<feature type="transmembrane region" description="Helical" evidence="9">
    <location>
        <begin position="1050"/>
        <end position="1070"/>
    </location>
</feature>
<dbReference type="VEuPathDB" id="GiardiaDB:SS50377_27085"/>
<dbReference type="InterPro" id="IPR044746">
    <property type="entry name" value="ABCC_6TM_D1"/>
</dbReference>
<reference evidence="13" key="2">
    <citation type="submission" date="2020-12" db="EMBL/GenBank/DDBJ databases">
        <title>New Spironucleus salmonicida genome in near-complete chromosomes.</title>
        <authorList>
            <person name="Xu F."/>
            <person name="Kurt Z."/>
            <person name="Jimenez-Gonzalez A."/>
            <person name="Astvaldsson A."/>
            <person name="Andersson J.O."/>
            <person name="Svard S.G."/>
        </authorList>
    </citation>
    <scope>NUCLEOTIDE SEQUENCE</scope>
    <source>
        <strain evidence="13">ATCC 50377</strain>
    </source>
</reference>
<evidence type="ECO:0000256" key="3">
    <source>
        <dbReference type="ARBA" id="ARBA00022448"/>
    </source>
</evidence>
<dbReference type="SMART" id="SM00382">
    <property type="entry name" value="AAA"/>
    <property type="match status" value="2"/>
</dbReference>
<proteinExistence type="inferred from homology"/>
<feature type="domain" description="ABC transporter" evidence="10">
    <location>
        <begin position="1256"/>
        <end position="1504"/>
    </location>
</feature>
<feature type="transmembrane region" description="Helical" evidence="9">
    <location>
        <begin position="979"/>
        <end position="1005"/>
    </location>
</feature>
<evidence type="ECO:0000256" key="9">
    <source>
        <dbReference type="SAM" id="Phobius"/>
    </source>
</evidence>
<keyword evidence="3" id="KW-0813">Transport</keyword>
<feature type="transmembrane region" description="Helical" evidence="9">
    <location>
        <begin position="314"/>
        <end position="347"/>
    </location>
</feature>
<feature type="transmembrane region" description="Helical" evidence="9">
    <location>
        <begin position="139"/>
        <end position="161"/>
    </location>
</feature>
<keyword evidence="6" id="KW-0067">ATP-binding</keyword>
<dbReference type="InterPro" id="IPR027417">
    <property type="entry name" value="P-loop_NTPase"/>
</dbReference>
<keyword evidence="5" id="KW-0547">Nucleotide-binding</keyword>
<dbReference type="PROSITE" id="PS50929">
    <property type="entry name" value="ABC_TM1F"/>
    <property type="match status" value="2"/>
</dbReference>
<dbReference type="InterPro" id="IPR011527">
    <property type="entry name" value="ABC1_TM_dom"/>
</dbReference>
<feature type="transmembrane region" description="Helical" evidence="9">
    <location>
        <begin position="868"/>
        <end position="889"/>
    </location>
</feature>
<keyword evidence="4 9" id="KW-0812">Transmembrane</keyword>
<feature type="transmembrane region" description="Helical" evidence="9">
    <location>
        <begin position="216"/>
        <end position="235"/>
    </location>
</feature>
<evidence type="ECO:0000256" key="1">
    <source>
        <dbReference type="ARBA" id="ARBA00004141"/>
    </source>
</evidence>
<dbReference type="CDD" id="cd18579">
    <property type="entry name" value="ABC_6TM_ABCC_D1"/>
    <property type="match status" value="1"/>
</dbReference>
<keyword evidence="14" id="KW-1185">Reference proteome</keyword>
<dbReference type="GO" id="GO:0005524">
    <property type="term" value="F:ATP binding"/>
    <property type="evidence" value="ECO:0007669"/>
    <property type="project" value="UniProtKB-KW"/>
</dbReference>
<dbReference type="Gene3D" id="3.40.50.300">
    <property type="entry name" value="P-loop containing nucleotide triphosphate hydrolases"/>
    <property type="match status" value="2"/>
</dbReference>
<evidence type="ECO:0000256" key="4">
    <source>
        <dbReference type="ARBA" id="ARBA00022692"/>
    </source>
</evidence>
<reference evidence="12 13" key="1">
    <citation type="journal article" date="2014" name="PLoS Genet.">
        <title>The Genome of Spironucleus salmonicida Highlights a Fish Pathogen Adapted to Fluctuating Environments.</title>
        <authorList>
            <person name="Xu F."/>
            <person name="Jerlstrom-Hultqvist J."/>
            <person name="Einarsson E."/>
            <person name="Astvaldsson A."/>
            <person name="Svard S.G."/>
            <person name="Andersson J.O."/>
        </authorList>
    </citation>
    <scope>NUCLEOTIDE SEQUENCE</scope>
    <source>
        <strain evidence="13">ATCC 50377</strain>
    </source>
</reference>
<organism evidence="12">
    <name type="scientific">Spironucleus salmonicida</name>
    <dbReference type="NCBI Taxonomy" id="348837"/>
    <lineage>
        <taxon>Eukaryota</taxon>
        <taxon>Metamonada</taxon>
        <taxon>Diplomonadida</taxon>
        <taxon>Hexamitidae</taxon>
        <taxon>Hexamitinae</taxon>
        <taxon>Spironucleus</taxon>
    </lineage>
</organism>
<dbReference type="CDD" id="cd03244">
    <property type="entry name" value="ABCC_MRP_domain2"/>
    <property type="match status" value="1"/>
</dbReference>